<evidence type="ECO:0000313" key="1">
    <source>
        <dbReference type="EMBL" id="KAH6833477.1"/>
    </source>
</evidence>
<evidence type="ECO:0000313" key="2">
    <source>
        <dbReference type="Proteomes" id="UP001190926"/>
    </source>
</evidence>
<dbReference type="Proteomes" id="UP001190926">
    <property type="component" value="Unassembled WGS sequence"/>
</dbReference>
<organism evidence="1 2">
    <name type="scientific">Perilla frutescens var. hirtella</name>
    <name type="common">Perilla citriodora</name>
    <name type="synonym">Perilla setoyensis</name>
    <dbReference type="NCBI Taxonomy" id="608512"/>
    <lineage>
        <taxon>Eukaryota</taxon>
        <taxon>Viridiplantae</taxon>
        <taxon>Streptophyta</taxon>
        <taxon>Embryophyta</taxon>
        <taxon>Tracheophyta</taxon>
        <taxon>Spermatophyta</taxon>
        <taxon>Magnoliopsida</taxon>
        <taxon>eudicotyledons</taxon>
        <taxon>Gunneridae</taxon>
        <taxon>Pentapetalae</taxon>
        <taxon>asterids</taxon>
        <taxon>lamiids</taxon>
        <taxon>Lamiales</taxon>
        <taxon>Lamiaceae</taxon>
        <taxon>Nepetoideae</taxon>
        <taxon>Elsholtzieae</taxon>
        <taxon>Perilla</taxon>
    </lineage>
</organism>
<keyword evidence="2" id="KW-1185">Reference proteome</keyword>
<protein>
    <submittedName>
        <fullName evidence="1">Uncharacterized protein</fullName>
    </submittedName>
</protein>
<comment type="caution">
    <text evidence="1">The sequence shown here is derived from an EMBL/GenBank/DDBJ whole genome shotgun (WGS) entry which is preliminary data.</text>
</comment>
<dbReference type="EMBL" id="SDAM02000058">
    <property type="protein sequence ID" value="KAH6833477.1"/>
    <property type="molecule type" value="Genomic_DNA"/>
</dbReference>
<name>A0AAD4JGP6_PERFH</name>
<gene>
    <name evidence="1" type="ORF">C2S53_012699</name>
</gene>
<reference evidence="1 2" key="1">
    <citation type="journal article" date="2021" name="Nat. Commun.">
        <title>Incipient diploidization of the medicinal plant Perilla within 10,000 years.</title>
        <authorList>
            <person name="Zhang Y."/>
            <person name="Shen Q."/>
            <person name="Leng L."/>
            <person name="Zhang D."/>
            <person name="Chen S."/>
            <person name="Shi Y."/>
            <person name="Ning Z."/>
            <person name="Chen S."/>
        </authorList>
    </citation>
    <scope>NUCLEOTIDE SEQUENCE [LARGE SCALE GENOMIC DNA]</scope>
    <source>
        <strain evidence="2">cv. PC099</strain>
    </source>
</reference>
<proteinExistence type="predicted"/>
<accession>A0AAD4JGP6</accession>
<sequence length="125" mass="13115">MVEWSIMSPATEWLCRLRRMSLQVVVFCCILDKERKDSGEGGVAPAPALQQNRKKYEILVSLAVVELQRDDGAEDGAGARCSPLAVVELLADSAGDVGAGEGGGGAGEVVAGGWRRGVGKRVGVF</sequence>
<dbReference type="AlphaFoldDB" id="A0AAD4JGP6"/>